<name>A0A380JXG4_STRDY</name>
<dbReference type="AlphaFoldDB" id="A0A380JXG4"/>
<dbReference type="RefSeq" id="WP_115246702.1">
    <property type="nucleotide sequence ID" value="NZ_UHFG01000004.1"/>
</dbReference>
<keyword evidence="4 6" id="KW-1133">Transmembrane helix</keyword>
<organism evidence="7 8">
    <name type="scientific">Streptococcus dysgalactiae subsp. dysgalactiae</name>
    <dbReference type="NCBI Taxonomy" id="99822"/>
    <lineage>
        <taxon>Bacteria</taxon>
        <taxon>Bacillati</taxon>
        <taxon>Bacillota</taxon>
        <taxon>Bacilli</taxon>
        <taxon>Lactobacillales</taxon>
        <taxon>Streptococcaceae</taxon>
        <taxon>Streptococcus</taxon>
    </lineage>
</organism>
<feature type="transmembrane region" description="Helical" evidence="6">
    <location>
        <begin position="89"/>
        <end position="111"/>
    </location>
</feature>
<comment type="subcellular location">
    <subcellularLocation>
        <location evidence="1">Cell membrane</location>
        <topology evidence="1">Multi-pass membrane protein</topology>
    </subcellularLocation>
</comment>
<keyword evidence="2" id="KW-1003">Cell membrane</keyword>
<reference evidence="7 8" key="1">
    <citation type="submission" date="2018-06" db="EMBL/GenBank/DDBJ databases">
        <authorList>
            <consortium name="Pathogen Informatics"/>
            <person name="Doyle S."/>
        </authorList>
    </citation>
    <scope>NUCLEOTIDE SEQUENCE [LARGE SCALE GENOMIC DNA]</scope>
    <source>
        <strain evidence="7 8">NCTC4670</strain>
    </source>
</reference>
<sequence length="149" mass="15982">MTKTYSMIYQSVVIGTIVLISKVLETLSPIKLPASVIGLVLLFIALTTKVISLSQVEKVADLLVGNIGLFFVPAGISVINSLGILKEHFILNMLLIFISTLLLLVGTGWMTQLLMGADVKKPALGKPGLLVKGLFQAERHLVASKVLAK</sequence>
<evidence type="ECO:0000313" key="8">
    <source>
        <dbReference type="Proteomes" id="UP000254797"/>
    </source>
</evidence>
<keyword evidence="7" id="KW-0378">Hydrolase</keyword>
<dbReference type="EMBL" id="UHFG01000004">
    <property type="protein sequence ID" value="SUN51511.1"/>
    <property type="molecule type" value="Genomic_DNA"/>
</dbReference>
<evidence type="ECO:0000256" key="4">
    <source>
        <dbReference type="ARBA" id="ARBA00022989"/>
    </source>
</evidence>
<dbReference type="PANTHER" id="PTHR33931">
    <property type="entry name" value="HOLIN-LIKE PROTEIN CIDA-RELATED"/>
    <property type="match status" value="1"/>
</dbReference>
<keyword evidence="5 6" id="KW-0472">Membrane</keyword>
<feature type="transmembrane region" description="Helical" evidence="6">
    <location>
        <begin position="63"/>
        <end position="83"/>
    </location>
</feature>
<dbReference type="Pfam" id="PF03788">
    <property type="entry name" value="LrgA"/>
    <property type="match status" value="1"/>
</dbReference>
<evidence type="ECO:0000256" key="1">
    <source>
        <dbReference type="ARBA" id="ARBA00004651"/>
    </source>
</evidence>
<feature type="transmembrane region" description="Helical" evidence="6">
    <location>
        <begin position="7"/>
        <end position="24"/>
    </location>
</feature>
<evidence type="ECO:0000313" key="7">
    <source>
        <dbReference type="EMBL" id="SUN51511.1"/>
    </source>
</evidence>
<evidence type="ECO:0000256" key="5">
    <source>
        <dbReference type="ARBA" id="ARBA00023136"/>
    </source>
</evidence>
<dbReference type="InterPro" id="IPR005538">
    <property type="entry name" value="LrgA/CidA"/>
</dbReference>
<evidence type="ECO:0000256" key="3">
    <source>
        <dbReference type="ARBA" id="ARBA00022692"/>
    </source>
</evidence>
<dbReference type="GO" id="GO:0005886">
    <property type="term" value="C:plasma membrane"/>
    <property type="evidence" value="ECO:0007669"/>
    <property type="project" value="UniProtKB-SubCell"/>
</dbReference>
<dbReference type="PANTHER" id="PTHR33931:SF4">
    <property type="entry name" value="ANTIHOLIN-LIKE PROTEIN LRGA"/>
    <property type="match status" value="1"/>
</dbReference>
<feature type="transmembrane region" description="Helical" evidence="6">
    <location>
        <begin position="30"/>
        <end position="51"/>
    </location>
</feature>
<evidence type="ECO:0000256" key="6">
    <source>
        <dbReference type="SAM" id="Phobius"/>
    </source>
</evidence>
<dbReference type="Proteomes" id="UP000254797">
    <property type="component" value="Unassembled WGS sequence"/>
</dbReference>
<protein>
    <submittedName>
        <fullName evidence="7">Murein hydrolase regulator</fullName>
    </submittedName>
</protein>
<accession>A0A380JXG4</accession>
<gene>
    <name evidence="7" type="primary">lrgA</name>
    <name evidence="7" type="ORF">NCTC4670_02045</name>
</gene>
<evidence type="ECO:0000256" key="2">
    <source>
        <dbReference type="ARBA" id="ARBA00022475"/>
    </source>
</evidence>
<keyword evidence="3 6" id="KW-0812">Transmembrane</keyword>
<dbReference type="NCBIfam" id="NF003155">
    <property type="entry name" value="PRK04125.1"/>
    <property type="match status" value="1"/>
</dbReference>
<dbReference type="GO" id="GO:0016787">
    <property type="term" value="F:hydrolase activity"/>
    <property type="evidence" value="ECO:0007669"/>
    <property type="project" value="UniProtKB-KW"/>
</dbReference>
<proteinExistence type="predicted"/>